<feature type="transmembrane region" description="Helical" evidence="5">
    <location>
        <begin position="113"/>
        <end position="135"/>
    </location>
</feature>
<feature type="transmembrane region" description="Helical" evidence="5">
    <location>
        <begin position="54"/>
        <end position="75"/>
    </location>
</feature>
<organism evidence="6 7">
    <name type="scientific">Knufia fluminis</name>
    <dbReference type="NCBI Taxonomy" id="191047"/>
    <lineage>
        <taxon>Eukaryota</taxon>
        <taxon>Fungi</taxon>
        <taxon>Dikarya</taxon>
        <taxon>Ascomycota</taxon>
        <taxon>Pezizomycotina</taxon>
        <taxon>Eurotiomycetes</taxon>
        <taxon>Chaetothyriomycetidae</taxon>
        <taxon>Chaetothyriales</taxon>
        <taxon>Trichomeriaceae</taxon>
        <taxon>Knufia</taxon>
    </lineage>
</organism>
<evidence type="ECO:0000313" key="7">
    <source>
        <dbReference type="Proteomes" id="UP001316803"/>
    </source>
</evidence>
<evidence type="ECO:0000256" key="5">
    <source>
        <dbReference type="SAM" id="Phobius"/>
    </source>
</evidence>
<keyword evidence="2 5" id="KW-0812">Transmembrane</keyword>
<name>A0AAN8EJ37_9EURO</name>
<reference evidence="6 7" key="1">
    <citation type="submission" date="2022-12" db="EMBL/GenBank/DDBJ databases">
        <title>Genomic features and morphological characterization of a novel Knufia sp. strain isolated from spacecraft assembly facility.</title>
        <authorList>
            <person name="Teixeira M."/>
            <person name="Chander A.M."/>
            <person name="Stajich J.E."/>
            <person name="Venkateswaran K."/>
        </authorList>
    </citation>
    <scope>NUCLEOTIDE SEQUENCE [LARGE SCALE GENOMIC DNA]</scope>
    <source>
        <strain evidence="6 7">FJI-L2-BK-P2</strain>
    </source>
</reference>
<sequence>MAWDRILKGKLRLARPFNQNFVMGCILFCTPGIYLALTGLGAGGGKPSSQQVAALTNSILYGVYTVAGWCAGPVLNYLKPKYTIALGAVGYPIYVGSLWYYDRVGGEAFPLFGGALLGVCAALLWTASGFIQFAYPEEVDKAK</sequence>
<gene>
    <name evidence="6" type="ORF">OHC33_010675</name>
</gene>
<evidence type="ECO:0000256" key="4">
    <source>
        <dbReference type="ARBA" id="ARBA00023136"/>
    </source>
</evidence>
<comment type="caution">
    <text evidence="6">The sequence shown here is derived from an EMBL/GenBank/DDBJ whole genome shotgun (WGS) entry which is preliminary data.</text>
</comment>
<accession>A0AAN8EJ37</accession>
<dbReference type="EMBL" id="JAKLMC020000050">
    <property type="protein sequence ID" value="KAK5948241.1"/>
    <property type="molecule type" value="Genomic_DNA"/>
</dbReference>
<evidence type="ECO:0000256" key="3">
    <source>
        <dbReference type="ARBA" id="ARBA00022989"/>
    </source>
</evidence>
<dbReference type="SUPFAM" id="SSF103473">
    <property type="entry name" value="MFS general substrate transporter"/>
    <property type="match status" value="1"/>
</dbReference>
<dbReference type="GO" id="GO:0016020">
    <property type="term" value="C:membrane"/>
    <property type="evidence" value="ECO:0007669"/>
    <property type="project" value="UniProtKB-SubCell"/>
</dbReference>
<evidence type="ECO:0000256" key="1">
    <source>
        <dbReference type="ARBA" id="ARBA00004141"/>
    </source>
</evidence>
<dbReference type="Pfam" id="PF05978">
    <property type="entry name" value="UNC-93"/>
    <property type="match status" value="1"/>
</dbReference>
<keyword evidence="3 5" id="KW-1133">Transmembrane helix</keyword>
<evidence type="ECO:0000256" key="2">
    <source>
        <dbReference type="ARBA" id="ARBA00022692"/>
    </source>
</evidence>
<dbReference type="AlphaFoldDB" id="A0AAN8EJ37"/>
<feature type="transmembrane region" description="Helical" evidence="5">
    <location>
        <begin position="21"/>
        <end position="42"/>
    </location>
</feature>
<comment type="subcellular location">
    <subcellularLocation>
        <location evidence="1">Membrane</location>
        <topology evidence="1">Multi-pass membrane protein</topology>
    </subcellularLocation>
</comment>
<dbReference type="PANTHER" id="PTHR23294">
    <property type="entry name" value="ET TRANSLATION PRODUCT-RELATED"/>
    <property type="match status" value="1"/>
</dbReference>
<feature type="non-terminal residue" evidence="6">
    <location>
        <position position="143"/>
    </location>
</feature>
<evidence type="ECO:0000313" key="6">
    <source>
        <dbReference type="EMBL" id="KAK5948241.1"/>
    </source>
</evidence>
<protein>
    <submittedName>
        <fullName evidence="6">Uncharacterized protein</fullName>
    </submittedName>
</protein>
<dbReference type="InterPro" id="IPR051617">
    <property type="entry name" value="UNC-93-like_regulator"/>
</dbReference>
<feature type="transmembrane region" description="Helical" evidence="5">
    <location>
        <begin position="82"/>
        <end position="101"/>
    </location>
</feature>
<keyword evidence="4 5" id="KW-0472">Membrane</keyword>
<proteinExistence type="predicted"/>
<keyword evidence="7" id="KW-1185">Reference proteome</keyword>
<dbReference type="Proteomes" id="UP001316803">
    <property type="component" value="Unassembled WGS sequence"/>
</dbReference>
<dbReference type="InterPro" id="IPR010291">
    <property type="entry name" value="Ion_channel_UNC-93"/>
</dbReference>
<dbReference type="PANTHER" id="PTHR23294:SF59">
    <property type="entry name" value="UNC93-LIKE PROTEIN C922.05C"/>
    <property type="match status" value="1"/>
</dbReference>
<dbReference type="InterPro" id="IPR036259">
    <property type="entry name" value="MFS_trans_sf"/>
</dbReference>